<name>A0A0V0IEG3_SOLCH</name>
<dbReference type="AlphaFoldDB" id="A0A0V0IEG3"/>
<proteinExistence type="predicted"/>
<protein>
    <submittedName>
        <fullName evidence="1">Putative ovule protein</fullName>
    </submittedName>
</protein>
<sequence length="162" mass="17594">MTAWSSVVLPGKGGYLGRGSWDWFLVDLGVWLASFGSEKTEFVGCVSLSEKRENSEGVVTDSSGLRVVFLVSSFGACFEKCGEWRWGFGVWKKWRNGEAVVVRAGGLLLVEALSSSGAGLLKYLQNEMNRQRKKGWGLVVVRGFTGDDFSVELLAGGDGDVN</sequence>
<evidence type="ECO:0000313" key="1">
    <source>
        <dbReference type="EMBL" id="JAP31068.1"/>
    </source>
</evidence>
<reference evidence="1" key="1">
    <citation type="submission" date="2015-12" db="EMBL/GenBank/DDBJ databases">
        <title>Gene expression during late stages of embryo sac development: a critical building block for successful pollen-pistil interactions.</title>
        <authorList>
            <person name="Liu Y."/>
            <person name="Joly V."/>
            <person name="Sabar M."/>
            <person name="Matton D.P."/>
        </authorList>
    </citation>
    <scope>NUCLEOTIDE SEQUENCE</scope>
</reference>
<dbReference type="EMBL" id="GEDG01007429">
    <property type="protein sequence ID" value="JAP31068.1"/>
    <property type="molecule type" value="Transcribed_RNA"/>
</dbReference>
<organism evidence="1">
    <name type="scientific">Solanum chacoense</name>
    <name type="common">Chaco potato</name>
    <dbReference type="NCBI Taxonomy" id="4108"/>
    <lineage>
        <taxon>Eukaryota</taxon>
        <taxon>Viridiplantae</taxon>
        <taxon>Streptophyta</taxon>
        <taxon>Embryophyta</taxon>
        <taxon>Tracheophyta</taxon>
        <taxon>Spermatophyta</taxon>
        <taxon>Magnoliopsida</taxon>
        <taxon>eudicotyledons</taxon>
        <taxon>Gunneridae</taxon>
        <taxon>Pentapetalae</taxon>
        <taxon>asterids</taxon>
        <taxon>lamiids</taxon>
        <taxon>Solanales</taxon>
        <taxon>Solanaceae</taxon>
        <taxon>Solanoideae</taxon>
        <taxon>Solaneae</taxon>
        <taxon>Solanum</taxon>
    </lineage>
</organism>
<accession>A0A0V0IEG3</accession>